<dbReference type="PIRSF" id="PIRSF000103">
    <property type="entry name" value="HIBADH"/>
    <property type="match status" value="1"/>
</dbReference>
<dbReference type="Pfam" id="PF03446">
    <property type="entry name" value="NAD_binding_2"/>
    <property type="match status" value="1"/>
</dbReference>
<dbReference type="Proteomes" id="UP000037178">
    <property type="component" value="Unassembled WGS sequence"/>
</dbReference>
<comment type="caution">
    <text evidence="6">The sequence shown here is derived from an EMBL/GenBank/DDBJ whole genome shotgun (WGS) entry which is preliminary data.</text>
</comment>
<dbReference type="GO" id="GO:0050661">
    <property type="term" value="F:NADP binding"/>
    <property type="evidence" value="ECO:0007669"/>
    <property type="project" value="InterPro"/>
</dbReference>
<dbReference type="InterPro" id="IPR015815">
    <property type="entry name" value="HIBADH-related"/>
</dbReference>
<keyword evidence="1 6" id="KW-0560">Oxidoreductase</keyword>
<feature type="active site" evidence="3">
    <location>
        <position position="163"/>
    </location>
</feature>
<accession>A0A0J9E7A1</accession>
<feature type="domain" description="6-phosphogluconate dehydrogenase NADP-binding" evidence="4">
    <location>
        <begin position="2"/>
        <end position="153"/>
    </location>
</feature>
<reference evidence="6 7" key="1">
    <citation type="submission" date="2015-06" db="EMBL/GenBank/DDBJ databases">
        <title>Draft genome sequence of an Alphaproteobacteria species associated to the Mediterranean sponge Oscarella lobularis.</title>
        <authorList>
            <person name="Jourda C."/>
            <person name="Santini S."/>
            <person name="Claverie J.-M."/>
        </authorList>
    </citation>
    <scope>NUCLEOTIDE SEQUENCE [LARGE SCALE GENOMIC DNA]</scope>
    <source>
        <strain evidence="6">IGS</strain>
    </source>
</reference>
<keyword evidence="2" id="KW-0520">NAD</keyword>
<keyword evidence="7" id="KW-1185">Reference proteome</keyword>
<dbReference type="STRING" id="1675527.AIOL_003608"/>
<evidence type="ECO:0000256" key="3">
    <source>
        <dbReference type="PIRSR" id="PIRSR000103-1"/>
    </source>
</evidence>
<evidence type="ECO:0000313" key="6">
    <source>
        <dbReference type="EMBL" id="KMW58630.1"/>
    </source>
</evidence>
<dbReference type="AlphaFoldDB" id="A0A0J9E7A1"/>
<dbReference type="EC" id="1.1.1.30" evidence="6"/>
<dbReference type="InterPro" id="IPR013328">
    <property type="entry name" value="6PGD_dom2"/>
</dbReference>
<dbReference type="EMBL" id="LFTY01000002">
    <property type="protein sequence ID" value="KMW58630.1"/>
    <property type="molecule type" value="Genomic_DNA"/>
</dbReference>
<dbReference type="SUPFAM" id="SSF48179">
    <property type="entry name" value="6-phosphogluconate dehydrogenase C-terminal domain-like"/>
    <property type="match status" value="1"/>
</dbReference>
<dbReference type="PANTHER" id="PTHR43060:SF15">
    <property type="entry name" value="3-HYDROXYISOBUTYRATE DEHYDROGENASE-LIKE 1, MITOCHONDRIAL-RELATED"/>
    <property type="match status" value="1"/>
</dbReference>
<dbReference type="GO" id="GO:0051287">
    <property type="term" value="F:NAD binding"/>
    <property type="evidence" value="ECO:0007669"/>
    <property type="project" value="InterPro"/>
</dbReference>
<dbReference type="InterPro" id="IPR036291">
    <property type="entry name" value="NAD(P)-bd_dom_sf"/>
</dbReference>
<evidence type="ECO:0000256" key="2">
    <source>
        <dbReference type="ARBA" id="ARBA00023027"/>
    </source>
</evidence>
<dbReference type="Gene3D" id="1.10.1040.10">
    <property type="entry name" value="N-(1-d-carboxylethyl)-l-norvaline Dehydrogenase, domain 2"/>
    <property type="match status" value="1"/>
</dbReference>
<dbReference type="InterPro" id="IPR029154">
    <property type="entry name" value="HIBADH-like_NADP-bd"/>
</dbReference>
<evidence type="ECO:0000256" key="1">
    <source>
        <dbReference type="ARBA" id="ARBA00023002"/>
    </source>
</evidence>
<dbReference type="InterPro" id="IPR008927">
    <property type="entry name" value="6-PGluconate_DH-like_C_sf"/>
</dbReference>
<proteinExistence type="predicted"/>
<dbReference type="SUPFAM" id="SSF51735">
    <property type="entry name" value="NAD(P)-binding Rossmann-fold domains"/>
    <property type="match status" value="1"/>
</dbReference>
<dbReference type="Gene3D" id="3.40.50.720">
    <property type="entry name" value="NAD(P)-binding Rossmann-like Domain"/>
    <property type="match status" value="1"/>
</dbReference>
<sequence length="287" mass="28880">MGLGDMGSGLAKNLMVAGFEVAGFDLSSERMAAFTGAGGVGCGAAAQVGQGAKAVFVMVMNGDQARQVIADLATVMAAGSAVILTATIHAHEAREIAASLEGTGIDMIDSPVSGGQPGAMGGTLALMASGTDAAMAAQRDVLEAVSKVIHHVGQEVGDGQAMKACLQSLIGSLFAATYELSVLAGKAGISGQVLREVIASTGAGNGITDGSLENIMHRRFDGTGSGIGTMWKDLTISLEMAKREGVPMHTTATAMQIFQAGIAKYPAGDNQSAARVIEEIVGAELAP</sequence>
<protein>
    <submittedName>
        <fullName evidence="6">D-beta-hydroxybutyrate dehydrogenase</fullName>
        <ecNumber evidence="6">1.1.1.30</ecNumber>
    </submittedName>
</protein>
<feature type="domain" description="3-hydroxyisobutyrate dehydrogenase-like NAD-binding" evidence="5">
    <location>
        <begin position="157"/>
        <end position="275"/>
    </location>
</feature>
<gene>
    <name evidence="6" type="ORF">AIOL_003608</name>
</gene>
<dbReference type="PANTHER" id="PTHR43060">
    <property type="entry name" value="3-HYDROXYISOBUTYRATE DEHYDROGENASE-LIKE 1, MITOCHONDRIAL-RELATED"/>
    <property type="match status" value="1"/>
</dbReference>
<dbReference type="Pfam" id="PF14833">
    <property type="entry name" value="NAD_binding_11"/>
    <property type="match status" value="1"/>
</dbReference>
<evidence type="ECO:0000259" key="5">
    <source>
        <dbReference type="Pfam" id="PF14833"/>
    </source>
</evidence>
<organism evidence="6 7">
    <name type="scientific">Candidatus Rhodobacter oscarellae</name>
    <dbReference type="NCBI Taxonomy" id="1675527"/>
    <lineage>
        <taxon>Bacteria</taxon>
        <taxon>Pseudomonadati</taxon>
        <taxon>Pseudomonadota</taxon>
        <taxon>Alphaproteobacteria</taxon>
        <taxon>Rhodobacterales</taxon>
        <taxon>Rhodobacter group</taxon>
        <taxon>Rhodobacter</taxon>
    </lineage>
</organism>
<dbReference type="GO" id="GO:0003858">
    <property type="term" value="F:3-hydroxybutyrate dehydrogenase activity"/>
    <property type="evidence" value="ECO:0007669"/>
    <property type="project" value="UniProtKB-EC"/>
</dbReference>
<evidence type="ECO:0000259" key="4">
    <source>
        <dbReference type="Pfam" id="PF03446"/>
    </source>
</evidence>
<name>A0A0J9E7A1_9RHOB</name>
<dbReference type="PATRIC" id="fig|1675527.3.peg.3777"/>
<dbReference type="InterPro" id="IPR006115">
    <property type="entry name" value="6PGDH_NADP-bd"/>
</dbReference>
<evidence type="ECO:0000313" key="7">
    <source>
        <dbReference type="Proteomes" id="UP000037178"/>
    </source>
</evidence>